<feature type="transmembrane region" description="Helical" evidence="2">
    <location>
        <begin position="58"/>
        <end position="80"/>
    </location>
</feature>
<dbReference type="InterPro" id="IPR052928">
    <property type="entry name" value="Desiccation-related_membrane"/>
</dbReference>
<dbReference type="AlphaFoldDB" id="A0A921KDU3"/>
<protein>
    <submittedName>
        <fullName evidence="3">YtxH domain-containing protein</fullName>
    </submittedName>
</protein>
<name>A0A921KDU3_SPOPS</name>
<dbReference type="PANTHER" id="PTHR35792">
    <property type="entry name" value="GENERAL STRESS PROTEIN"/>
    <property type="match status" value="1"/>
</dbReference>
<comment type="caution">
    <text evidence="3">The sequence shown here is derived from an EMBL/GenBank/DDBJ whole genome shotgun (WGS) entry which is preliminary data.</text>
</comment>
<feature type="region of interest" description="Disordered" evidence="1">
    <location>
        <begin position="201"/>
        <end position="251"/>
    </location>
</feature>
<dbReference type="Proteomes" id="UP000698173">
    <property type="component" value="Unassembled WGS sequence"/>
</dbReference>
<reference evidence="3" key="1">
    <citation type="journal article" date="2021" name="PeerJ">
        <title>Extensive microbial diversity within the chicken gut microbiome revealed by metagenomics and culture.</title>
        <authorList>
            <person name="Gilroy R."/>
            <person name="Ravi A."/>
            <person name="Getino M."/>
            <person name="Pursley I."/>
            <person name="Horton D.L."/>
            <person name="Alikhan N.F."/>
            <person name="Baker D."/>
            <person name="Gharbi K."/>
            <person name="Hall N."/>
            <person name="Watson M."/>
            <person name="Adriaenssens E.M."/>
            <person name="Foster-Nyarko E."/>
            <person name="Jarju S."/>
            <person name="Secka A."/>
            <person name="Antonio M."/>
            <person name="Oren A."/>
            <person name="Chaudhuri R.R."/>
            <person name="La Ragione R."/>
            <person name="Hildebrand F."/>
            <person name="Pallen M.J."/>
        </authorList>
    </citation>
    <scope>NUCLEOTIDE SEQUENCE</scope>
    <source>
        <strain evidence="3">CHK171-7178</strain>
    </source>
</reference>
<reference evidence="3" key="2">
    <citation type="submission" date="2021-09" db="EMBL/GenBank/DDBJ databases">
        <authorList>
            <person name="Gilroy R."/>
        </authorList>
    </citation>
    <scope>NUCLEOTIDE SEQUENCE</scope>
    <source>
        <strain evidence="3">CHK171-7178</strain>
    </source>
</reference>
<evidence type="ECO:0000313" key="4">
    <source>
        <dbReference type="Proteomes" id="UP000698173"/>
    </source>
</evidence>
<proteinExistence type="predicted"/>
<accession>A0A921KDU3</accession>
<evidence type="ECO:0000256" key="1">
    <source>
        <dbReference type="SAM" id="MobiDB-lite"/>
    </source>
</evidence>
<feature type="compositionally biased region" description="Polar residues" evidence="1">
    <location>
        <begin position="218"/>
        <end position="230"/>
    </location>
</feature>
<keyword evidence="2" id="KW-0472">Membrane</keyword>
<keyword evidence="2" id="KW-1133">Transmembrane helix</keyword>
<dbReference type="EMBL" id="DYWT01000198">
    <property type="protein sequence ID" value="HJF32502.1"/>
    <property type="molecule type" value="Genomic_DNA"/>
</dbReference>
<sequence length="251" mass="27489">MNEDRKVKPNFNDAQYNHEFNQSNREYENTYGQQSYLPVNYNKNYTDSFYDEDDSSGAGSFLVGALVGGVIGAAAALFLAPKSGSEMRGDFTNQASQLKDKSIEISSVAKEKANELTSVAKEKTGELSKSIQEQSGQLVDKVKSMTSKTSVPMDDGTASSEGEESIDYVDVAKTKVENVLENGEEKVTATVDALKKAVENKVSNKEGKKENNIKDETTGNSNVSYDNSDNLGKDKITNQNYVTDILEKPKK</sequence>
<gene>
    <name evidence="3" type="ORF">K8V56_12110</name>
</gene>
<evidence type="ECO:0000256" key="2">
    <source>
        <dbReference type="SAM" id="Phobius"/>
    </source>
</evidence>
<feature type="region of interest" description="Disordered" evidence="1">
    <location>
        <begin position="141"/>
        <end position="163"/>
    </location>
</feature>
<organism evidence="3 4">
    <name type="scientific">Sporosarcina psychrophila</name>
    <name type="common">Bacillus psychrophilus</name>
    <dbReference type="NCBI Taxonomy" id="1476"/>
    <lineage>
        <taxon>Bacteria</taxon>
        <taxon>Bacillati</taxon>
        <taxon>Bacillota</taxon>
        <taxon>Bacilli</taxon>
        <taxon>Bacillales</taxon>
        <taxon>Caryophanaceae</taxon>
        <taxon>Sporosarcina</taxon>
    </lineage>
</organism>
<keyword evidence="2" id="KW-0812">Transmembrane</keyword>
<dbReference type="PANTHER" id="PTHR35792:SF1">
    <property type="entry name" value="SLL0268 PROTEIN"/>
    <property type="match status" value="1"/>
</dbReference>
<dbReference type="InterPro" id="IPR024623">
    <property type="entry name" value="YtxH"/>
</dbReference>
<feature type="compositionally biased region" description="Basic and acidic residues" evidence="1">
    <location>
        <begin position="201"/>
        <end position="217"/>
    </location>
</feature>
<dbReference type="Pfam" id="PF12732">
    <property type="entry name" value="YtxH"/>
    <property type="match status" value="1"/>
</dbReference>
<evidence type="ECO:0000313" key="3">
    <source>
        <dbReference type="EMBL" id="HJF32502.1"/>
    </source>
</evidence>